<feature type="domain" description="HTH cro/C1-type" evidence="1">
    <location>
        <begin position="18"/>
        <end position="50"/>
    </location>
</feature>
<reference evidence="2 3" key="1">
    <citation type="submission" date="2022-10" db="EMBL/GenBank/DDBJ databases">
        <title>The complete genomes of actinobacterial strains from the NBC collection.</title>
        <authorList>
            <person name="Joergensen T.S."/>
            <person name="Alvarez Arevalo M."/>
            <person name="Sterndorff E.B."/>
            <person name="Faurdal D."/>
            <person name="Vuksanovic O."/>
            <person name="Mourched A.-S."/>
            <person name="Charusanti P."/>
            <person name="Shaw S."/>
            <person name="Blin K."/>
            <person name="Weber T."/>
        </authorList>
    </citation>
    <scope>NUCLEOTIDE SEQUENCE [LARGE SCALE GENOMIC DNA]</scope>
    <source>
        <strain evidence="2 3">NBC 01752</strain>
    </source>
</reference>
<dbReference type="CDD" id="cd00093">
    <property type="entry name" value="HTH_XRE"/>
    <property type="match status" value="1"/>
</dbReference>
<protein>
    <submittedName>
        <fullName evidence="2">Helix-turn-helix domain-containing protein</fullName>
    </submittedName>
</protein>
<dbReference type="RefSeq" id="WP_326757388.1">
    <property type="nucleotide sequence ID" value="NZ_CP109135.1"/>
</dbReference>
<dbReference type="InterPro" id="IPR001387">
    <property type="entry name" value="Cro/C1-type_HTH"/>
</dbReference>
<dbReference type="Proteomes" id="UP001340816">
    <property type="component" value="Chromosome"/>
</dbReference>
<sequence length="143" mass="15602">MRKATLEREERATFAAELTHWRNVRGLSKAALAQRLNIDPSYVSHLEAGREHGSSRLARRADTELDAGGALWQAWQRTDASPLHCRSVNGRVLLHPNGCAPGGEVPGALPSLSRKCGRGARVTHRTPPPDGQMVPMSARLLRA</sequence>
<dbReference type="Pfam" id="PF13560">
    <property type="entry name" value="HTH_31"/>
    <property type="match status" value="1"/>
</dbReference>
<dbReference type="Gene3D" id="1.10.260.40">
    <property type="entry name" value="lambda repressor-like DNA-binding domains"/>
    <property type="match status" value="1"/>
</dbReference>
<dbReference type="InterPro" id="IPR010982">
    <property type="entry name" value="Lambda_DNA-bd_dom_sf"/>
</dbReference>
<keyword evidence="3" id="KW-1185">Reference proteome</keyword>
<name>A0ABZ1GZT8_STRPH</name>
<gene>
    <name evidence="2" type="ORF">OHB35_00405</name>
</gene>
<accession>A0ABZ1GZT8</accession>
<proteinExistence type="predicted"/>
<organism evidence="2 3">
    <name type="scientific">Streptomyces phaeochromogenes</name>
    <dbReference type="NCBI Taxonomy" id="1923"/>
    <lineage>
        <taxon>Bacteria</taxon>
        <taxon>Bacillati</taxon>
        <taxon>Actinomycetota</taxon>
        <taxon>Actinomycetes</taxon>
        <taxon>Kitasatosporales</taxon>
        <taxon>Streptomycetaceae</taxon>
        <taxon>Streptomyces</taxon>
        <taxon>Streptomyces phaeochromogenes group</taxon>
    </lineage>
</organism>
<evidence type="ECO:0000259" key="1">
    <source>
        <dbReference type="PROSITE" id="PS50943"/>
    </source>
</evidence>
<evidence type="ECO:0000313" key="3">
    <source>
        <dbReference type="Proteomes" id="UP001340816"/>
    </source>
</evidence>
<evidence type="ECO:0000313" key="2">
    <source>
        <dbReference type="EMBL" id="WSD11804.1"/>
    </source>
</evidence>
<dbReference type="PROSITE" id="PS50943">
    <property type="entry name" value="HTH_CROC1"/>
    <property type="match status" value="1"/>
</dbReference>
<dbReference type="SUPFAM" id="SSF47413">
    <property type="entry name" value="lambda repressor-like DNA-binding domains"/>
    <property type="match status" value="1"/>
</dbReference>
<dbReference type="EMBL" id="CP109135">
    <property type="protein sequence ID" value="WSD11804.1"/>
    <property type="molecule type" value="Genomic_DNA"/>
</dbReference>